<accession>A0A1B3P5S1</accession>
<evidence type="ECO:0000313" key="2">
    <source>
        <dbReference type="EMBL" id="AOG12971.1"/>
    </source>
</evidence>
<reference evidence="2" key="1">
    <citation type="journal article" date="2016" name="BMC Genomics">
        <title>Antennal transcriptome analysis and expression profiles of odorant binding proteins in Eogystia hippophaecolus (Lepidoptera: Cossidae).</title>
        <authorList>
            <person name="Hu P."/>
            <person name="Tao J."/>
            <person name="Cui M."/>
            <person name="Gao C."/>
            <person name="Lu P."/>
            <person name="Luo Y."/>
        </authorList>
    </citation>
    <scope>NUCLEOTIDE SEQUENCE</scope>
</reference>
<feature type="transmembrane region" description="Helical" evidence="1">
    <location>
        <begin position="82"/>
        <end position="104"/>
    </location>
</feature>
<dbReference type="AlphaFoldDB" id="A0A1B3P5S1"/>
<dbReference type="EMBL" id="KX656022">
    <property type="protein sequence ID" value="AOG12971.1"/>
    <property type="molecule type" value="mRNA"/>
</dbReference>
<protein>
    <submittedName>
        <fullName evidence="2">Gustatory receptor</fullName>
    </submittedName>
</protein>
<proteinExistence type="evidence at transcript level"/>
<keyword evidence="1" id="KW-0812">Transmembrane</keyword>
<name>A0A1B3P5S1_EOGHI</name>
<feature type="non-terminal residue" evidence="2">
    <location>
        <position position="184"/>
    </location>
</feature>
<organism evidence="2">
    <name type="scientific">Eogystia hippophaecolus</name>
    <name type="common">Moth</name>
    <name type="synonym">Holcocerus hippophaecolus</name>
    <dbReference type="NCBI Taxonomy" id="1206364"/>
    <lineage>
        <taxon>Eukaryota</taxon>
        <taxon>Metazoa</taxon>
        <taxon>Ecdysozoa</taxon>
        <taxon>Arthropoda</taxon>
        <taxon>Hexapoda</taxon>
        <taxon>Insecta</taxon>
        <taxon>Pterygota</taxon>
        <taxon>Neoptera</taxon>
        <taxon>Endopterygota</taxon>
        <taxon>Lepidoptera</taxon>
        <taxon>Glossata</taxon>
        <taxon>Ditrysia</taxon>
        <taxon>Cossoidea</taxon>
        <taxon>Cossidae</taxon>
        <taxon>Cossinae</taxon>
        <taxon>Eogystia</taxon>
    </lineage>
</organism>
<keyword evidence="1" id="KW-1133">Transmembrane helix</keyword>
<sequence length="184" mass="21673">MLLLFNLYTKISHPQVLKVNVSVRVTDSLKNIFEYFQYVVDLYLVYKGKNACLEYLKLYKSIDKIIRMRYYSEIRYRVVKNILLVVIVWLVSSICDYIAIVQAYGWFLPTVHSLDYLNFFVKCLSVLDIISQVVQVEYRLKMIGDLLLDYSSSLDDVISDVNYHHSCDISRNTQMDSLQTSNYE</sequence>
<keyword evidence="2" id="KW-0675">Receptor</keyword>
<keyword evidence="1" id="KW-0472">Membrane</keyword>
<evidence type="ECO:0000256" key="1">
    <source>
        <dbReference type="SAM" id="Phobius"/>
    </source>
</evidence>